<keyword evidence="1" id="KW-0863">Zinc-finger</keyword>
<gene>
    <name evidence="5" type="primary">LOC127749876</name>
</gene>
<reference evidence="5" key="1">
    <citation type="submission" date="2025-08" db="UniProtKB">
        <authorList>
            <consortium name="RefSeq"/>
        </authorList>
    </citation>
    <scope>IDENTIFICATION</scope>
    <source>
        <tissue evidence="5">Whole organism</tissue>
    </source>
</reference>
<evidence type="ECO:0000313" key="5">
    <source>
        <dbReference type="RefSeq" id="XP_052125792.1"/>
    </source>
</evidence>
<feature type="region of interest" description="Disordered" evidence="2">
    <location>
        <begin position="83"/>
        <end position="115"/>
    </location>
</feature>
<dbReference type="PANTHER" id="PTHR33198:SF20">
    <property type="entry name" value="RETROTRANSPOSON GAG DOMAIN-CONTAINING PROTEIN"/>
    <property type="match status" value="1"/>
</dbReference>
<name>A0A9C6WRQ6_FRAOC</name>
<proteinExistence type="predicted"/>
<dbReference type="OrthoDB" id="6496131at2759"/>
<organism evidence="4 5">
    <name type="scientific">Frankliniella occidentalis</name>
    <name type="common">Western flower thrips</name>
    <name type="synonym">Euthrips occidentalis</name>
    <dbReference type="NCBI Taxonomy" id="133901"/>
    <lineage>
        <taxon>Eukaryota</taxon>
        <taxon>Metazoa</taxon>
        <taxon>Ecdysozoa</taxon>
        <taxon>Arthropoda</taxon>
        <taxon>Hexapoda</taxon>
        <taxon>Insecta</taxon>
        <taxon>Pterygota</taxon>
        <taxon>Neoptera</taxon>
        <taxon>Paraneoptera</taxon>
        <taxon>Thysanoptera</taxon>
        <taxon>Terebrantia</taxon>
        <taxon>Thripoidea</taxon>
        <taxon>Thripidae</taxon>
        <taxon>Frankliniella</taxon>
    </lineage>
</organism>
<dbReference type="Proteomes" id="UP000504606">
    <property type="component" value="Unplaced"/>
</dbReference>
<dbReference type="SUPFAM" id="SSF57756">
    <property type="entry name" value="Retrovirus zinc finger-like domains"/>
    <property type="match status" value="1"/>
</dbReference>
<protein>
    <submittedName>
        <fullName evidence="5">Uncharacterized protein LOC127749876</fullName>
    </submittedName>
</protein>
<sequence length="229" mass="24361">MAEHLFEQRRQKPGESAAEWVADLRQLAIPCNFTDLDRRLRAQLVRGVADKDCQVKLLEAPALDVKKAVKIIQTHKRSQVECEALSKPGSTERAEAREPSVMYVQQSSSQNNNNSRGECFRCGRGHNPDTCWAKDVECRKCGAKGHLKRRCVSTWKKGGQGSSGGQGGAGKAPPAQGDARVNMLLTQPAGAKGAPGDAREPRGAKGTTGDALSRGAAGAAAATLGEYGP</sequence>
<evidence type="ECO:0000313" key="4">
    <source>
        <dbReference type="Proteomes" id="UP000504606"/>
    </source>
</evidence>
<dbReference type="PROSITE" id="PS50158">
    <property type="entry name" value="ZF_CCHC"/>
    <property type="match status" value="1"/>
</dbReference>
<dbReference type="GO" id="GO:0003676">
    <property type="term" value="F:nucleic acid binding"/>
    <property type="evidence" value="ECO:0007669"/>
    <property type="project" value="InterPro"/>
</dbReference>
<dbReference type="GeneID" id="127749876"/>
<dbReference type="AlphaFoldDB" id="A0A9C6WRQ6"/>
<evidence type="ECO:0000256" key="1">
    <source>
        <dbReference type="PROSITE-ProRule" id="PRU00047"/>
    </source>
</evidence>
<dbReference type="KEGG" id="foc:127749876"/>
<keyword evidence="4" id="KW-1185">Reference proteome</keyword>
<dbReference type="RefSeq" id="XP_052125792.1">
    <property type="nucleotide sequence ID" value="XM_052269832.1"/>
</dbReference>
<keyword evidence="1" id="KW-0479">Metal-binding</keyword>
<feature type="domain" description="CCHC-type" evidence="3">
    <location>
        <begin position="138"/>
        <end position="151"/>
    </location>
</feature>
<feature type="compositionally biased region" description="Gly residues" evidence="2">
    <location>
        <begin position="158"/>
        <end position="170"/>
    </location>
</feature>
<keyword evidence="1" id="KW-0862">Zinc</keyword>
<dbReference type="Gene3D" id="4.10.60.10">
    <property type="entry name" value="Zinc finger, CCHC-type"/>
    <property type="match status" value="1"/>
</dbReference>
<dbReference type="InterPro" id="IPR036875">
    <property type="entry name" value="Znf_CCHC_sf"/>
</dbReference>
<dbReference type="PANTHER" id="PTHR33198">
    <property type="entry name" value="ANK_REP_REGION DOMAIN-CONTAINING PROTEIN-RELATED"/>
    <property type="match status" value="1"/>
</dbReference>
<dbReference type="GO" id="GO:0008270">
    <property type="term" value="F:zinc ion binding"/>
    <property type="evidence" value="ECO:0007669"/>
    <property type="project" value="UniProtKB-KW"/>
</dbReference>
<accession>A0A9C6WRQ6</accession>
<feature type="compositionally biased region" description="Low complexity" evidence="2">
    <location>
        <begin position="105"/>
        <end position="115"/>
    </location>
</feature>
<dbReference type="InterPro" id="IPR001878">
    <property type="entry name" value="Znf_CCHC"/>
</dbReference>
<evidence type="ECO:0000256" key="2">
    <source>
        <dbReference type="SAM" id="MobiDB-lite"/>
    </source>
</evidence>
<feature type="region of interest" description="Disordered" evidence="2">
    <location>
        <begin position="155"/>
        <end position="229"/>
    </location>
</feature>
<evidence type="ECO:0000259" key="3">
    <source>
        <dbReference type="PROSITE" id="PS50158"/>
    </source>
</evidence>